<dbReference type="InterPro" id="IPR039426">
    <property type="entry name" value="TonB-dep_rcpt-like"/>
</dbReference>
<dbReference type="GO" id="GO:0044718">
    <property type="term" value="P:siderophore transmembrane transport"/>
    <property type="evidence" value="ECO:0007669"/>
    <property type="project" value="TreeGrafter"/>
</dbReference>
<feature type="chain" id="PRO_5016974975" description="TonB-dependent receptor" evidence="12">
    <location>
        <begin position="20"/>
        <end position="626"/>
    </location>
</feature>
<evidence type="ECO:0000256" key="4">
    <source>
        <dbReference type="ARBA" id="ARBA00022692"/>
    </source>
</evidence>
<evidence type="ECO:0000256" key="5">
    <source>
        <dbReference type="ARBA" id="ARBA00022729"/>
    </source>
</evidence>
<keyword evidence="5 12" id="KW-0732">Signal</keyword>
<dbReference type="SUPFAM" id="SSF56935">
    <property type="entry name" value="Porins"/>
    <property type="match status" value="1"/>
</dbReference>
<evidence type="ECO:0000259" key="13">
    <source>
        <dbReference type="Pfam" id="PF00593"/>
    </source>
</evidence>
<keyword evidence="3 10" id="KW-1134">Transmembrane beta strand</keyword>
<evidence type="ECO:0000256" key="10">
    <source>
        <dbReference type="PROSITE-ProRule" id="PRU01360"/>
    </source>
</evidence>
<evidence type="ECO:0000259" key="14">
    <source>
        <dbReference type="Pfam" id="PF07715"/>
    </source>
</evidence>
<dbReference type="Pfam" id="PF07715">
    <property type="entry name" value="Plug"/>
    <property type="match status" value="1"/>
</dbReference>
<feature type="domain" description="TonB-dependent receptor-like beta-barrel" evidence="13">
    <location>
        <begin position="198"/>
        <end position="595"/>
    </location>
</feature>
<evidence type="ECO:0000256" key="9">
    <source>
        <dbReference type="ARBA" id="ARBA00023237"/>
    </source>
</evidence>
<dbReference type="InterPro" id="IPR012910">
    <property type="entry name" value="Plug_dom"/>
</dbReference>
<dbReference type="Pfam" id="PF00593">
    <property type="entry name" value="TonB_dep_Rec_b-barrel"/>
    <property type="match status" value="1"/>
</dbReference>
<evidence type="ECO:0000256" key="2">
    <source>
        <dbReference type="ARBA" id="ARBA00022448"/>
    </source>
</evidence>
<gene>
    <name evidence="15" type="ORF">DQQ10_17255</name>
</gene>
<organism evidence="15 16">
    <name type="scientific">Pseudochryseolinea flava</name>
    <dbReference type="NCBI Taxonomy" id="2059302"/>
    <lineage>
        <taxon>Bacteria</taxon>
        <taxon>Pseudomonadati</taxon>
        <taxon>Bacteroidota</taxon>
        <taxon>Cytophagia</taxon>
        <taxon>Cytophagales</taxon>
        <taxon>Fulvivirgaceae</taxon>
        <taxon>Pseudochryseolinea</taxon>
    </lineage>
</organism>
<dbReference type="EMBL" id="QMFY01000009">
    <property type="protein sequence ID" value="RAV99791.1"/>
    <property type="molecule type" value="Genomic_DNA"/>
</dbReference>
<dbReference type="PROSITE" id="PS52016">
    <property type="entry name" value="TONB_DEPENDENT_REC_3"/>
    <property type="match status" value="1"/>
</dbReference>
<dbReference type="InterPro" id="IPR036942">
    <property type="entry name" value="Beta-barrel_TonB_sf"/>
</dbReference>
<evidence type="ECO:0000256" key="8">
    <source>
        <dbReference type="ARBA" id="ARBA00023170"/>
    </source>
</evidence>
<keyword evidence="6 11" id="KW-0798">TonB box</keyword>
<keyword evidence="2 10" id="KW-0813">Transport</keyword>
<sequence>MRLGILFALFIINSALCCAQQRDSIVLSQVTVYGIPEDRFLVGSSYQSLDSTIQQNRASQHLGEILSIDFPIYFRNYGNGMSSGINLRGTSPAHTAVLWNGLNINSFSLGQADFSILPVTATDEVSVHSGGGSARFGSGAIGGTVLLNSTFDDDPVLDLTLESGSFGKYFSSIQGAWQRKKWSFISRAYHQQCDNDFRKLSNGERQQHAAYQQGGFLQDIRFQIDNAKQIEWHYWYHKSDREIQQNSTGVNASDEQQDENHRLSMQYKSNGRYGSLQASLGYVHDDLVFNGEHGVVERFSGDIRYQRELPYDVFMEVGTSLTRVVGKLDAYEDNITEDRYDVYASFLKDFSDRLSISINLRQPAVKGFDAPFLPYVGASYRVIDKTRMQLSLLANASRNYRIPTLNDRYWPRVGNVNLLPEKSNAAEFGFKWQRNFLSFQQTAFAQVVDQLVKWRPRQVQGGREEWYPENVMQVEIKGLESRIAWSQKMGSSKISVMGNYQFVKSITSKAPLDNAYVIGKQLMYTPKHIAGLNVQLTYKKYFLTQSLQYNSRRATDTADTEMYALDPFAVHNISVGGAFDLGRHVLGVTFSVLNVHNQEYTLYERRALPGRHYNFQLNYKLNHKAE</sequence>
<feature type="domain" description="TonB-dependent receptor plug" evidence="14">
    <location>
        <begin position="47"/>
        <end position="144"/>
    </location>
</feature>
<keyword evidence="9 10" id="KW-0998">Cell outer membrane</keyword>
<evidence type="ECO:0000256" key="7">
    <source>
        <dbReference type="ARBA" id="ARBA00023136"/>
    </source>
</evidence>
<protein>
    <recommendedName>
        <fullName evidence="17">TonB-dependent receptor</fullName>
    </recommendedName>
</protein>
<dbReference type="Proteomes" id="UP000251889">
    <property type="component" value="Unassembled WGS sequence"/>
</dbReference>
<dbReference type="Gene3D" id="2.40.170.20">
    <property type="entry name" value="TonB-dependent receptor, beta-barrel domain"/>
    <property type="match status" value="1"/>
</dbReference>
<evidence type="ECO:0000256" key="11">
    <source>
        <dbReference type="RuleBase" id="RU003357"/>
    </source>
</evidence>
<keyword evidence="4 10" id="KW-0812">Transmembrane</keyword>
<comment type="subcellular location">
    <subcellularLocation>
        <location evidence="1 10">Cell outer membrane</location>
        <topology evidence="1 10">Multi-pass membrane protein</topology>
    </subcellularLocation>
</comment>
<keyword evidence="7 10" id="KW-0472">Membrane</keyword>
<accession>A0A364XZ39</accession>
<dbReference type="PANTHER" id="PTHR30069">
    <property type="entry name" value="TONB-DEPENDENT OUTER MEMBRANE RECEPTOR"/>
    <property type="match status" value="1"/>
</dbReference>
<dbReference type="OrthoDB" id="9762903at2"/>
<dbReference type="PANTHER" id="PTHR30069:SF29">
    <property type="entry name" value="HEMOGLOBIN AND HEMOGLOBIN-HAPTOGLOBIN-BINDING PROTEIN 1-RELATED"/>
    <property type="match status" value="1"/>
</dbReference>
<dbReference type="AlphaFoldDB" id="A0A364XZ39"/>
<evidence type="ECO:0000313" key="15">
    <source>
        <dbReference type="EMBL" id="RAV99791.1"/>
    </source>
</evidence>
<dbReference type="InterPro" id="IPR000531">
    <property type="entry name" value="Beta-barrel_TonB"/>
</dbReference>
<proteinExistence type="inferred from homology"/>
<dbReference type="GO" id="GO:0015344">
    <property type="term" value="F:siderophore uptake transmembrane transporter activity"/>
    <property type="evidence" value="ECO:0007669"/>
    <property type="project" value="TreeGrafter"/>
</dbReference>
<evidence type="ECO:0000256" key="3">
    <source>
        <dbReference type="ARBA" id="ARBA00022452"/>
    </source>
</evidence>
<name>A0A364XZ39_9BACT</name>
<evidence type="ECO:0000256" key="12">
    <source>
        <dbReference type="SAM" id="SignalP"/>
    </source>
</evidence>
<dbReference type="Gene3D" id="2.170.130.10">
    <property type="entry name" value="TonB-dependent receptor, plug domain"/>
    <property type="match status" value="1"/>
</dbReference>
<dbReference type="InterPro" id="IPR037066">
    <property type="entry name" value="Plug_dom_sf"/>
</dbReference>
<reference evidence="15 16" key="1">
    <citation type="submission" date="2018-06" db="EMBL/GenBank/DDBJ databases">
        <title>Chryseolinea flavus sp. nov., a member of the phylum Bacteroidetes isolated from soil.</title>
        <authorList>
            <person name="Li Y."/>
            <person name="Wang J."/>
        </authorList>
    </citation>
    <scope>NUCLEOTIDE SEQUENCE [LARGE SCALE GENOMIC DNA]</scope>
    <source>
        <strain evidence="15 16">SDU1-6</strain>
    </source>
</reference>
<keyword evidence="8" id="KW-0675">Receptor</keyword>
<comment type="similarity">
    <text evidence="10 11">Belongs to the TonB-dependent receptor family.</text>
</comment>
<comment type="caution">
    <text evidence="15">The sequence shown here is derived from an EMBL/GenBank/DDBJ whole genome shotgun (WGS) entry which is preliminary data.</text>
</comment>
<evidence type="ECO:0000256" key="6">
    <source>
        <dbReference type="ARBA" id="ARBA00023077"/>
    </source>
</evidence>
<evidence type="ECO:0000313" key="16">
    <source>
        <dbReference type="Proteomes" id="UP000251889"/>
    </source>
</evidence>
<keyword evidence="16" id="KW-1185">Reference proteome</keyword>
<evidence type="ECO:0000256" key="1">
    <source>
        <dbReference type="ARBA" id="ARBA00004571"/>
    </source>
</evidence>
<feature type="signal peptide" evidence="12">
    <location>
        <begin position="1"/>
        <end position="19"/>
    </location>
</feature>
<evidence type="ECO:0008006" key="17">
    <source>
        <dbReference type="Google" id="ProtNLM"/>
    </source>
</evidence>
<dbReference type="GO" id="GO:0009279">
    <property type="term" value="C:cell outer membrane"/>
    <property type="evidence" value="ECO:0007669"/>
    <property type="project" value="UniProtKB-SubCell"/>
</dbReference>
<dbReference type="RefSeq" id="WP_112748137.1">
    <property type="nucleotide sequence ID" value="NZ_QMFY01000009.1"/>
</dbReference>